<evidence type="ECO:0000313" key="2">
    <source>
        <dbReference type="WBParaSite" id="nRc.2.0.1.t42619-RA"/>
    </source>
</evidence>
<dbReference type="Proteomes" id="UP000887565">
    <property type="component" value="Unplaced"/>
</dbReference>
<protein>
    <submittedName>
        <fullName evidence="2">Uncharacterized protein</fullName>
    </submittedName>
</protein>
<dbReference type="AlphaFoldDB" id="A0A915KWS9"/>
<organism evidence="1 2">
    <name type="scientific">Romanomermis culicivorax</name>
    <name type="common">Nematode worm</name>
    <dbReference type="NCBI Taxonomy" id="13658"/>
    <lineage>
        <taxon>Eukaryota</taxon>
        <taxon>Metazoa</taxon>
        <taxon>Ecdysozoa</taxon>
        <taxon>Nematoda</taxon>
        <taxon>Enoplea</taxon>
        <taxon>Dorylaimia</taxon>
        <taxon>Mermithida</taxon>
        <taxon>Mermithoidea</taxon>
        <taxon>Mermithidae</taxon>
        <taxon>Romanomermis</taxon>
    </lineage>
</organism>
<sequence>MRRYRPGLIKEIHGERLKIDYLPVAKELIDAVRKLPPNNQNDVLPSVHKTLWCHSKSPFVKHVGWCLENDVPLYCNPGN</sequence>
<dbReference type="Gene3D" id="2.30.30.140">
    <property type="match status" value="1"/>
</dbReference>
<evidence type="ECO:0000313" key="1">
    <source>
        <dbReference type="Proteomes" id="UP000887565"/>
    </source>
</evidence>
<accession>A0A915KWS9</accession>
<name>A0A915KWS9_ROMCU</name>
<keyword evidence="1" id="KW-1185">Reference proteome</keyword>
<reference evidence="2" key="1">
    <citation type="submission" date="2022-11" db="UniProtKB">
        <authorList>
            <consortium name="WormBaseParasite"/>
        </authorList>
    </citation>
    <scope>IDENTIFICATION</scope>
</reference>
<dbReference type="Pfam" id="PF02820">
    <property type="entry name" value="MBT"/>
    <property type="match status" value="1"/>
</dbReference>
<dbReference type="InterPro" id="IPR004092">
    <property type="entry name" value="Mbt"/>
</dbReference>
<proteinExistence type="predicted"/>
<dbReference type="GO" id="GO:0005634">
    <property type="term" value="C:nucleus"/>
    <property type="evidence" value="ECO:0007669"/>
    <property type="project" value="InterPro"/>
</dbReference>
<dbReference type="SUPFAM" id="SSF63748">
    <property type="entry name" value="Tudor/PWWP/MBT"/>
    <property type="match status" value="1"/>
</dbReference>
<dbReference type="WBParaSite" id="nRc.2.0.1.t42619-RA">
    <property type="protein sequence ID" value="nRc.2.0.1.t42619-RA"/>
    <property type="gene ID" value="nRc.2.0.1.g42619"/>
</dbReference>
<dbReference type="GO" id="GO:0006355">
    <property type="term" value="P:regulation of DNA-templated transcription"/>
    <property type="evidence" value="ECO:0007669"/>
    <property type="project" value="InterPro"/>
</dbReference>